<accession>F2JRG5</accession>
<dbReference type="AlphaFoldDB" id="F2JRG5"/>
<dbReference type="Proteomes" id="UP000008467">
    <property type="component" value="Chromosome"/>
</dbReference>
<proteinExistence type="predicted"/>
<dbReference type="EMBL" id="CP002582">
    <property type="protein sequence ID" value="ADZ82774.1"/>
    <property type="molecule type" value="Genomic_DNA"/>
</dbReference>
<protein>
    <recommendedName>
        <fullName evidence="3">DUF2508 domain-containing protein</fullName>
    </recommendedName>
</protein>
<evidence type="ECO:0000313" key="2">
    <source>
        <dbReference type="Proteomes" id="UP000008467"/>
    </source>
</evidence>
<dbReference type="STRING" id="642492.Clole_1042"/>
<organism evidence="1 2">
    <name type="scientific">Cellulosilyticum lentocellum (strain ATCC 49066 / DSM 5427 / NCIMB 11756 / RHM5)</name>
    <name type="common">Clostridium lentocellum</name>
    <dbReference type="NCBI Taxonomy" id="642492"/>
    <lineage>
        <taxon>Bacteria</taxon>
        <taxon>Bacillati</taxon>
        <taxon>Bacillota</taxon>
        <taxon>Clostridia</taxon>
        <taxon>Lachnospirales</taxon>
        <taxon>Cellulosilyticaceae</taxon>
        <taxon>Cellulosilyticum</taxon>
    </lineage>
</organism>
<dbReference type="KEGG" id="cle:Clole_1042"/>
<dbReference type="Pfam" id="PF10704">
    <property type="entry name" value="DUF2508"/>
    <property type="match status" value="1"/>
</dbReference>
<name>F2JRG5_CELLD</name>
<evidence type="ECO:0000313" key="1">
    <source>
        <dbReference type="EMBL" id="ADZ82774.1"/>
    </source>
</evidence>
<dbReference type="RefSeq" id="WP_013656073.1">
    <property type="nucleotide sequence ID" value="NC_015275.1"/>
</dbReference>
<evidence type="ECO:0008006" key="3">
    <source>
        <dbReference type="Google" id="ProtNLM"/>
    </source>
</evidence>
<keyword evidence="2" id="KW-1185">Reference proteome</keyword>
<gene>
    <name evidence="1" type="ordered locus">Clole_1042</name>
</gene>
<reference evidence="1 2" key="1">
    <citation type="journal article" date="2011" name="J. Bacteriol.">
        <title>Complete genome sequence of the cellulose-degrading bacterium Cellulosilyticum lentocellum.</title>
        <authorList>
            <consortium name="US DOE Joint Genome Institute"/>
            <person name="Miller D.A."/>
            <person name="Suen G."/>
            <person name="Bruce D."/>
            <person name="Copeland A."/>
            <person name="Cheng J.F."/>
            <person name="Detter C."/>
            <person name="Goodwin L.A."/>
            <person name="Han C.S."/>
            <person name="Hauser L.J."/>
            <person name="Land M.L."/>
            <person name="Lapidus A."/>
            <person name="Lucas S."/>
            <person name="Meincke L."/>
            <person name="Pitluck S."/>
            <person name="Tapia R."/>
            <person name="Teshima H."/>
            <person name="Woyke T."/>
            <person name="Fox B.G."/>
            <person name="Angert E.R."/>
            <person name="Currie C.R."/>
        </authorList>
    </citation>
    <scope>NUCLEOTIDE SEQUENCE [LARGE SCALE GENOMIC DNA]</scope>
    <source>
        <strain evidence="2">ATCC 49066 / DSM 5427 / NCIMB 11756 / RHM5</strain>
    </source>
</reference>
<sequence>MNKDNNNKKIQHEEKRVIEKEICDVQKELAATLEGFENVVDPDLVDYYSYSYKATEAKYTYLIKKLKTLYRK</sequence>
<dbReference type="InterPro" id="IPR019644">
    <property type="entry name" value="DUF2508"/>
</dbReference>
<dbReference type="HOGENOM" id="CLU_175291_2_0_9"/>